<dbReference type="InterPro" id="IPR020846">
    <property type="entry name" value="MFS_dom"/>
</dbReference>
<dbReference type="InterPro" id="IPR005828">
    <property type="entry name" value="MFS_sugar_transport-like"/>
</dbReference>
<feature type="transmembrane region" description="Helical" evidence="7">
    <location>
        <begin position="143"/>
        <end position="162"/>
    </location>
</feature>
<feature type="transmembrane region" description="Helical" evidence="7">
    <location>
        <begin position="367"/>
        <end position="387"/>
    </location>
</feature>
<keyword evidence="4 7" id="KW-0812">Transmembrane</keyword>
<dbReference type="InterPro" id="IPR047200">
    <property type="entry name" value="MFS_YcaD-like"/>
</dbReference>
<dbReference type="PANTHER" id="PTHR23521">
    <property type="entry name" value="TRANSPORTER MFS SUPERFAMILY"/>
    <property type="match status" value="1"/>
</dbReference>
<keyword evidence="5 7" id="KW-1133">Transmembrane helix</keyword>
<evidence type="ECO:0000256" key="5">
    <source>
        <dbReference type="ARBA" id="ARBA00022989"/>
    </source>
</evidence>
<reference evidence="9 10" key="1">
    <citation type="submission" date="2024-06" db="EMBL/GenBank/DDBJ databases">
        <title>Sorghum-associated microbial communities from plants grown in Nebraska, USA.</title>
        <authorList>
            <person name="Schachtman D."/>
        </authorList>
    </citation>
    <scope>NUCLEOTIDE SEQUENCE [LARGE SCALE GENOMIC DNA]</scope>
    <source>
        <strain evidence="9 10">736</strain>
    </source>
</reference>
<sequence length="398" mass="43753">MLEEKMTYFSDYSRKRFAILVLIVSISGFSQGMLLPLISIIFERDGVSSALNGLNATGLYIGTLLISPFIEQPLRKWGYKPIILIGGAFVFVSLIVFPLWKSVTFWFILRLLIGVGDHALHYATQTWITSTTDHKSLGKGMAIYGLSFSMGFAVGPLMVRLIQIAEATPFIVSSILCLLAWSFVFLLRNEKPERLTGDMNARGWNRYKSAILFGWIAFLGPFVYGFLESSLNALFPVYALRKGFEVDMIPIILSVFTFGGILTQVPLGALGDKIGRRYVLMTGSFGGAILFAIASFLEHSQMAVAIAFFCAGTLVGSMFSLGITYMADLTPKELLPTGNLLCGIALSIGSLTGPFLGGIYLEFVKGYSFLLLVALLLFTVALVLFVFGRHKNKRPLTV</sequence>
<evidence type="ECO:0000259" key="8">
    <source>
        <dbReference type="PROSITE" id="PS50850"/>
    </source>
</evidence>
<dbReference type="Pfam" id="PF00083">
    <property type="entry name" value="Sugar_tr"/>
    <property type="match status" value="1"/>
</dbReference>
<feature type="transmembrane region" description="Helical" evidence="7">
    <location>
        <begin position="82"/>
        <end position="100"/>
    </location>
</feature>
<dbReference type="PROSITE" id="PS50850">
    <property type="entry name" value="MFS"/>
    <property type="match status" value="1"/>
</dbReference>
<dbReference type="SUPFAM" id="SSF103473">
    <property type="entry name" value="MFS general substrate transporter"/>
    <property type="match status" value="1"/>
</dbReference>
<feature type="transmembrane region" description="Helical" evidence="7">
    <location>
        <begin position="168"/>
        <end position="187"/>
    </location>
</feature>
<feature type="transmembrane region" description="Helical" evidence="7">
    <location>
        <begin position="303"/>
        <end position="327"/>
    </location>
</feature>
<dbReference type="Proteomes" id="UP001549363">
    <property type="component" value="Unassembled WGS sequence"/>
</dbReference>
<feature type="transmembrane region" description="Helical" evidence="7">
    <location>
        <begin position="54"/>
        <end position="70"/>
    </location>
</feature>
<keyword evidence="2" id="KW-0813">Transport</keyword>
<keyword evidence="3" id="KW-1003">Cell membrane</keyword>
<proteinExistence type="predicted"/>
<gene>
    <name evidence="9" type="ORF">ABIA69_003072</name>
</gene>
<accession>A0ABV2PLT8</accession>
<dbReference type="InterPro" id="IPR011701">
    <property type="entry name" value="MFS"/>
</dbReference>
<evidence type="ECO:0000256" key="4">
    <source>
        <dbReference type="ARBA" id="ARBA00022692"/>
    </source>
</evidence>
<feature type="domain" description="Major facilitator superfamily (MFS) profile" evidence="8">
    <location>
        <begin position="16"/>
        <end position="391"/>
    </location>
</feature>
<feature type="transmembrane region" description="Helical" evidence="7">
    <location>
        <begin position="20"/>
        <end position="42"/>
    </location>
</feature>
<evidence type="ECO:0000256" key="7">
    <source>
        <dbReference type="SAM" id="Phobius"/>
    </source>
</evidence>
<name>A0ABV2PLT8_9BACI</name>
<evidence type="ECO:0000256" key="1">
    <source>
        <dbReference type="ARBA" id="ARBA00004651"/>
    </source>
</evidence>
<evidence type="ECO:0000313" key="10">
    <source>
        <dbReference type="Proteomes" id="UP001549363"/>
    </source>
</evidence>
<keyword evidence="10" id="KW-1185">Reference proteome</keyword>
<evidence type="ECO:0000256" key="6">
    <source>
        <dbReference type="ARBA" id="ARBA00023136"/>
    </source>
</evidence>
<dbReference type="CDD" id="cd17477">
    <property type="entry name" value="MFS_YcaD_like"/>
    <property type="match status" value="1"/>
</dbReference>
<organism evidence="9 10">
    <name type="scientific">Lysinibacillus parviboronicapiens</name>
    <dbReference type="NCBI Taxonomy" id="436516"/>
    <lineage>
        <taxon>Bacteria</taxon>
        <taxon>Bacillati</taxon>
        <taxon>Bacillota</taxon>
        <taxon>Bacilli</taxon>
        <taxon>Bacillales</taxon>
        <taxon>Bacillaceae</taxon>
        <taxon>Lysinibacillus</taxon>
    </lineage>
</organism>
<feature type="transmembrane region" description="Helical" evidence="7">
    <location>
        <begin position="339"/>
        <end position="361"/>
    </location>
</feature>
<dbReference type="PANTHER" id="PTHR23521:SF2">
    <property type="entry name" value="TRANSPORTER MFS SUPERFAMILY"/>
    <property type="match status" value="1"/>
</dbReference>
<keyword evidence="6 7" id="KW-0472">Membrane</keyword>
<comment type="subcellular location">
    <subcellularLocation>
        <location evidence="1">Cell membrane</location>
        <topology evidence="1">Multi-pass membrane protein</topology>
    </subcellularLocation>
</comment>
<evidence type="ECO:0000313" key="9">
    <source>
        <dbReference type="EMBL" id="MET4561902.1"/>
    </source>
</evidence>
<comment type="caution">
    <text evidence="9">The sequence shown here is derived from an EMBL/GenBank/DDBJ whole genome shotgun (WGS) entry which is preliminary data.</text>
</comment>
<dbReference type="Pfam" id="PF07690">
    <property type="entry name" value="MFS_1"/>
    <property type="match status" value="1"/>
</dbReference>
<feature type="transmembrane region" description="Helical" evidence="7">
    <location>
        <begin position="207"/>
        <end position="227"/>
    </location>
</feature>
<dbReference type="Gene3D" id="1.20.1250.20">
    <property type="entry name" value="MFS general substrate transporter like domains"/>
    <property type="match status" value="2"/>
</dbReference>
<dbReference type="InterPro" id="IPR036259">
    <property type="entry name" value="MFS_trans_sf"/>
</dbReference>
<evidence type="ECO:0000256" key="3">
    <source>
        <dbReference type="ARBA" id="ARBA00022475"/>
    </source>
</evidence>
<feature type="transmembrane region" description="Helical" evidence="7">
    <location>
        <begin position="106"/>
        <end position="123"/>
    </location>
</feature>
<dbReference type="EMBL" id="JBEPSB010000015">
    <property type="protein sequence ID" value="MET4561902.1"/>
    <property type="molecule type" value="Genomic_DNA"/>
</dbReference>
<feature type="transmembrane region" description="Helical" evidence="7">
    <location>
        <begin position="278"/>
        <end position="297"/>
    </location>
</feature>
<protein>
    <submittedName>
        <fullName evidence="9">MFS family permease</fullName>
    </submittedName>
</protein>
<feature type="transmembrane region" description="Helical" evidence="7">
    <location>
        <begin position="247"/>
        <end position="271"/>
    </location>
</feature>
<evidence type="ECO:0000256" key="2">
    <source>
        <dbReference type="ARBA" id="ARBA00022448"/>
    </source>
</evidence>